<sequence length="416" mass="45890">LSNLTTVQKREITEDNNGTLRITSRNLSRCGGTIVFTSFEAIIIKNNTMTYFLKGNIPGDLSQSTAQSSINGVYTDRVTCYYAPRTPTPSISGYSCIIDSGSVTFYYGYDVAAASGVRVAWKTSPEEETKVLTMSFSLWSSDSVIRGCVNGSANPISNTSIPIPSIAYNGLFISGVIVGLISGFTSYTLIKGSNISPISNVEKLAVGLSQPPSVYDIFRVAQFFVTTALLSLTHLPDSYRDLVSEFSWTIGLPSFSESLSNVADNQIRKGICNMSNPPSSGFITTGRKINIPDYNLFFCVIIEFSIVLAIVLVIALLLGLLSRFWKFLQKKWSIVKTASCNIHFLVLENDRDAFNAPVHTFIYGALYTQYRDHSEEKQTCLWFFVFTFAYDIIRAIATGGARQSGVLQTSYRFLSL</sequence>
<evidence type="ECO:0000313" key="3">
    <source>
        <dbReference type="Proteomes" id="UP000789706"/>
    </source>
</evidence>
<name>A0A9N9G185_9GLOM</name>
<comment type="caution">
    <text evidence="2">The sequence shown here is derived from an EMBL/GenBank/DDBJ whole genome shotgun (WGS) entry which is preliminary data.</text>
</comment>
<dbReference type="EMBL" id="CAJVPK010001089">
    <property type="protein sequence ID" value="CAG8570133.1"/>
    <property type="molecule type" value="Genomic_DNA"/>
</dbReference>
<feature type="transmembrane region" description="Helical" evidence="1">
    <location>
        <begin position="166"/>
        <end position="190"/>
    </location>
</feature>
<keyword evidence="1" id="KW-0812">Transmembrane</keyword>
<dbReference type="OrthoDB" id="2405958at2759"/>
<gene>
    <name evidence="2" type="ORF">DEBURN_LOCUS8038</name>
</gene>
<keyword evidence="1" id="KW-1133">Transmembrane helix</keyword>
<feature type="non-terminal residue" evidence="2">
    <location>
        <position position="416"/>
    </location>
</feature>
<reference evidence="2" key="1">
    <citation type="submission" date="2021-06" db="EMBL/GenBank/DDBJ databases">
        <authorList>
            <person name="Kallberg Y."/>
            <person name="Tangrot J."/>
            <person name="Rosling A."/>
        </authorList>
    </citation>
    <scope>NUCLEOTIDE SEQUENCE</scope>
    <source>
        <strain evidence="2">AZ414A</strain>
    </source>
</reference>
<evidence type="ECO:0000313" key="2">
    <source>
        <dbReference type="EMBL" id="CAG8570133.1"/>
    </source>
</evidence>
<proteinExistence type="predicted"/>
<keyword evidence="1" id="KW-0472">Membrane</keyword>
<dbReference type="GO" id="GO:0016020">
    <property type="term" value="C:membrane"/>
    <property type="evidence" value="ECO:0007669"/>
    <property type="project" value="TreeGrafter"/>
</dbReference>
<dbReference type="PANTHER" id="PTHR31145:SF6">
    <property type="entry name" value="INTEGRAL MEMBRANE PROTEIN (AFU_ORTHOLOGUE AFUA_7G01610)"/>
    <property type="match status" value="1"/>
</dbReference>
<keyword evidence="3" id="KW-1185">Reference proteome</keyword>
<protein>
    <submittedName>
        <fullName evidence="2">6449_t:CDS:1</fullName>
    </submittedName>
</protein>
<dbReference type="GO" id="GO:0055085">
    <property type="term" value="P:transmembrane transport"/>
    <property type="evidence" value="ECO:0007669"/>
    <property type="project" value="TreeGrafter"/>
</dbReference>
<dbReference type="AlphaFoldDB" id="A0A9N9G185"/>
<dbReference type="Proteomes" id="UP000789706">
    <property type="component" value="Unassembled WGS sequence"/>
</dbReference>
<organism evidence="2 3">
    <name type="scientific">Diversispora eburnea</name>
    <dbReference type="NCBI Taxonomy" id="1213867"/>
    <lineage>
        <taxon>Eukaryota</taxon>
        <taxon>Fungi</taxon>
        <taxon>Fungi incertae sedis</taxon>
        <taxon>Mucoromycota</taxon>
        <taxon>Glomeromycotina</taxon>
        <taxon>Glomeromycetes</taxon>
        <taxon>Diversisporales</taxon>
        <taxon>Diversisporaceae</taxon>
        <taxon>Diversispora</taxon>
    </lineage>
</organism>
<dbReference type="PANTHER" id="PTHR31145">
    <property type="entry name" value="INTEGRAL MEMBRANE PROTEIN (AFU_ORTHOLOGUE AFUA_7G01610)"/>
    <property type="match status" value="1"/>
</dbReference>
<dbReference type="InterPro" id="IPR040241">
    <property type="entry name" value="TRP_Flc/Pkd2-like"/>
</dbReference>
<accession>A0A9N9G185</accession>
<evidence type="ECO:0000256" key="1">
    <source>
        <dbReference type="SAM" id="Phobius"/>
    </source>
</evidence>
<feature type="transmembrane region" description="Helical" evidence="1">
    <location>
        <begin position="294"/>
        <end position="321"/>
    </location>
</feature>